<keyword evidence="2" id="KW-1185">Reference proteome</keyword>
<dbReference type="AlphaFoldDB" id="A0AAV7GS58"/>
<organism evidence="1 2">
    <name type="scientific">Dendrobium chrysotoxum</name>
    <name type="common">Orchid</name>
    <dbReference type="NCBI Taxonomy" id="161865"/>
    <lineage>
        <taxon>Eukaryota</taxon>
        <taxon>Viridiplantae</taxon>
        <taxon>Streptophyta</taxon>
        <taxon>Embryophyta</taxon>
        <taxon>Tracheophyta</taxon>
        <taxon>Spermatophyta</taxon>
        <taxon>Magnoliopsida</taxon>
        <taxon>Liliopsida</taxon>
        <taxon>Asparagales</taxon>
        <taxon>Orchidaceae</taxon>
        <taxon>Epidendroideae</taxon>
        <taxon>Malaxideae</taxon>
        <taxon>Dendrobiinae</taxon>
        <taxon>Dendrobium</taxon>
    </lineage>
</organism>
<dbReference type="EMBL" id="JAGFBR010000012">
    <property type="protein sequence ID" value="KAH0458329.1"/>
    <property type="molecule type" value="Genomic_DNA"/>
</dbReference>
<gene>
    <name evidence="1" type="ORF">IEQ34_013644</name>
</gene>
<sequence>MALEHQLSSYIIAMSISDEFSSLTSVIDLAKQIIKIKKGIAYYLDIMMRTSPHGNSLPIVQNLKQKSEFGNLNPSLS</sequence>
<proteinExistence type="predicted"/>
<dbReference type="Proteomes" id="UP000775213">
    <property type="component" value="Unassembled WGS sequence"/>
</dbReference>
<accession>A0AAV7GS58</accession>
<evidence type="ECO:0000313" key="1">
    <source>
        <dbReference type="EMBL" id="KAH0458329.1"/>
    </source>
</evidence>
<protein>
    <submittedName>
        <fullName evidence="1">Uncharacterized protein</fullName>
    </submittedName>
</protein>
<evidence type="ECO:0000313" key="2">
    <source>
        <dbReference type="Proteomes" id="UP000775213"/>
    </source>
</evidence>
<reference evidence="1 2" key="1">
    <citation type="journal article" date="2021" name="Hortic Res">
        <title>Chromosome-scale assembly of the Dendrobium chrysotoxum genome enhances the understanding of orchid evolution.</title>
        <authorList>
            <person name="Zhang Y."/>
            <person name="Zhang G.Q."/>
            <person name="Zhang D."/>
            <person name="Liu X.D."/>
            <person name="Xu X.Y."/>
            <person name="Sun W.H."/>
            <person name="Yu X."/>
            <person name="Zhu X."/>
            <person name="Wang Z.W."/>
            <person name="Zhao X."/>
            <person name="Zhong W.Y."/>
            <person name="Chen H."/>
            <person name="Yin W.L."/>
            <person name="Huang T."/>
            <person name="Niu S.C."/>
            <person name="Liu Z.J."/>
        </authorList>
    </citation>
    <scope>NUCLEOTIDE SEQUENCE [LARGE SCALE GENOMIC DNA]</scope>
    <source>
        <strain evidence="1">Lindl</strain>
    </source>
</reference>
<comment type="caution">
    <text evidence="1">The sequence shown here is derived from an EMBL/GenBank/DDBJ whole genome shotgun (WGS) entry which is preliminary data.</text>
</comment>
<name>A0AAV7GS58_DENCH</name>